<organism evidence="3 4">
    <name type="scientific">Tilletia walkeri</name>
    <dbReference type="NCBI Taxonomy" id="117179"/>
    <lineage>
        <taxon>Eukaryota</taxon>
        <taxon>Fungi</taxon>
        <taxon>Dikarya</taxon>
        <taxon>Basidiomycota</taxon>
        <taxon>Ustilaginomycotina</taxon>
        <taxon>Exobasidiomycetes</taxon>
        <taxon>Tilletiales</taxon>
        <taxon>Tilletiaceae</taxon>
        <taxon>Tilletia</taxon>
    </lineage>
</organism>
<sequence>MTSQASNLERGATPTTPSRIATTSSHRSGPSDTLGSPTSSASISIERVAGEMVASSSSSSAAARAPPPEDERSSHLTDGAQRSHSRREASGQTEDDFDDGEDADMIPLLSFTQPGPASDSQSHAPVTSLPPSYEDALELGPDSASDHHPPVRLRSLYRQNRYGASKWREIKEHLGALHHLLPEPILLCFQGTGSALARIVGGFGKRACTYLTCSCMPAQQRLSLAFAFLSFVTVLLIILQPWIDTTSGLVQGGMTPEEVSALVDRPDLILSGGEKVLMNSSWHWRRCSSEGEALRWQRKTYCTSTSSMMFNLPSEQRVDESTLEILFDRVSLETDRIAAVGKVPPGGSSSGTAPGKVEVLVDHLGRNTRFLNQIRIEILAKYDEEAKALLDKSTVVVTEIGDPEGKSLHRLRILTPTLPNIFKHDFNNVWFPHAPLQMSVKIWVPPLSQLQRNGGNDRQALPRLRIATAIADVGLLKLGSGQQGPLQDEGFEEEEFALQGRQASVGRHERRAPTSKAPSSAYFSSVHVSTLSGRVAVGANTILGAKHAVELRTYFPHSGEYADAVARAGRERANRLSSFGSLRAGRGRGQIDVHGAIVLGQNDHVLSNVLEGPNRGSVKLSTTWSTDSTITIWGSSTVRAQSLEIDADPAGVFVKKGSKFVKDSMVVKGPVKHE</sequence>
<feature type="compositionally biased region" description="Polar residues" evidence="1">
    <location>
        <begin position="110"/>
        <end position="125"/>
    </location>
</feature>
<keyword evidence="2" id="KW-1133">Transmembrane helix</keyword>
<keyword evidence="2" id="KW-0812">Transmembrane</keyword>
<evidence type="ECO:0000256" key="1">
    <source>
        <dbReference type="SAM" id="MobiDB-lite"/>
    </source>
</evidence>
<evidence type="ECO:0000313" key="4">
    <source>
        <dbReference type="Proteomes" id="UP000078113"/>
    </source>
</evidence>
<reference evidence="3" key="2">
    <citation type="journal article" date="2019" name="IMA Fungus">
        <title>Genome sequencing and comparison of five Tilletia species to identify candidate genes for the detection of regulated species infecting wheat.</title>
        <authorList>
            <person name="Nguyen H.D.T."/>
            <person name="Sultana T."/>
            <person name="Kesanakurti P."/>
            <person name="Hambleton S."/>
        </authorList>
    </citation>
    <scope>NUCLEOTIDE SEQUENCE</scope>
    <source>
        <strain evidence="3">DAOMC 236422</strain>
    </source>
</reference>
<reference evidence="3" key="1">
    <citation type="submission" date="2016-04" db="EMBL/GenBank/DDBJ databases">
        <authorList>
            <person name="Nguyen H.D."/>
            <person name="Samba Siva P."/>
            <person name="Cullis J."/>
            <person name="Levesque C.A."/>
            <person name="Hambleton S."/>
        </authorList>
    </citation>
    <scope>NUCLEOTIDE SEQUENCE</scope>
    <source>
        <strain evidence="3">DAOMC 236422</strain>
    </source>
</reference>
<proteinExistence type="predicted"/>
<keyword evidence="2" id="KW-0472">Membrane</keyword>
<feature type="compositionally biased region" description="Low complexity" evidence="1">
    <location>
        <begin position="54"/>
        <end position="63"/>
    </location>
</feature>
<gene>
    <name evidence="3" type="ORF">A4X09_0g1756</name>
</gene>
<feature type="region of interest" description="Disordered" evidence="1">
    <location>
        <begin position="498"/>
        <end position="518"/>
    </location>
</feature>
<name>A0A8X7NEN5_9BASI</name>
<dbReference type="EMBL" id="LWDG02000044">
    <property type="protein sequence ID" value="KAE8270591.1"/>
    <property type="molecule type" value="Genomic_DNA"/>
</dbReference>
<feature type="compositionally biased region" description="Polar residues" evidence="1">
    <location>
        <begin position="1"/>
        <end position="43"/>
    </location>
</feature>
<evidence type="ECO:0000256" key="2">
    <source>
        <dbReference type="SAM" id="Phobius"/>
    </source>
</evidence>
<feature type="region of interest" description="Disordered" evidence="1">
    <location>
        <begin position="1"/>
        <end position="151"/>
    </location>
</feature>
<feature type="transmembrane region" description="Helical" evidence="2">
    <location>
        <begin position="224"/>
        <end position="243"/>
    </location>
</feature>
<accession>A0A8X7NEN5</accession>
<dbReference type="AlphaFoldDB" id="A0A8X7NEN5"/>
<evidence type="ECO:0000313" key="3">
    <source>
        <dbReference type="EMBL" id="KAE8270591.1"/>
    </source>
</evidence>
<keyword evidence="4" id="KW-1185">Reference proteome</keyword>
<protein>
    <submittedName>
        <fullName evidence="3">Uncharacterized protein</fullName>
    </submittedName>
</protein>
<comment type="caution">
    <text evidence="3">The sequence shown here is derived from an EMBL/GenBank/DDBJ whole genome shotgun (WGS) entry which is preliminary data.</text>
</comment>
<feature type="compositionally biased region" description="Acidic residues" evidence="1">
    <location>
        <begin position="93"/>
        <end position="104"/>
    </location>
</feature>
<dbReference type="Proteomes" id="UP000078113">
    <property type="component" value="Unassembled WGS sequence"/>
</dbReference>